<evidence type="ECO:0000313" key="3">
    <source>
        <dbReference type="Proteomes" id="UP001055439"/>
    </source>
</evidence>
<accession>A0A9E7FP80</accession>
<proteinExistence type="predicted"/>
<dbReference type="Proteomes" id="UP001055439">
    <property type="component" value="Chromosome 4"/>
</dbReference>
<name>A0A9E7FP80_9LILI</name>
<gene>
    <name evidence="2" type="ORF">MUK42_31602</name>
</gene>
<evidence type="ECO:0000313" key="2">
    <source>
        <dbReference type="EMBL" id="URD97821.1"/>
    </source>
</evidence>
<dbReference type="EMBL" id="CP097506">
    <property type="protein sequence ID" value="URD97821.1"/>
    <property type="molecule type" value="Genomic_DNA"/>
</dbReference>
<organism evidence="2 3">
    <name type="scientific">Musa troglodytarum</name>
    <name type="common">fe'i banana</name>
    <dbReference type="NCBI Taxonomy" id="320322"/>
    <lineage>
        <taxon>Eukaryota</taxon>
        <taxon>Viridiplantae</taxon>
        <taxon>Streptophyta</taxon>
        <taxon>Embryophyta</taxon>
        <taxon>Tracheophyta</taxon>
        <taxon>Spermatophyta</taxon>
        <taxon>Magnoliopsida</taxon>
        <taxon>Liliopsida</taxon>
        <taxon>Zingiberales</taxon>
        <taxon>Musaceae</taxon>
        <taxon>Musa</taxon>
    </lineage>
</organism>
<evidence type="ECO:0000256" key="1">
    <source>
        <dbReference type="SAM" id="MobiDB-lite"/>
    </source>
</evidence>
<reference evidence="2" key="1">
    <citation type="submission" date="2022-05" db="EMBL/GenBank/DDBJ databases">
        <title>The Musa troglodytarum L. genome provides insights into the mechanism of non-climacteric behaviour and enrichment of carotenoids.</title>
        <authorList>
            <person name="Wang J."/>
        </authorList>
    </citation>
    <scope>NUCLEOTIDE SEQUENCE</scope>
    <source>
        <tissue evidence="2">Leaf</tissue>
    </source>
</reference>
<feature type="compositionally biased region" description="Pro residues" evidence="1">
    <location>
        <begin position="21"/>
        <end position="34"/>
    </location>
</feature>
<feature type="region of interest" description="Disordered" evidence="1">
    <location>
        <begin position="1"/>
        <end position="34"/>
    </location>
</feature>
<dbReference type="AlphaFoldDB" id="A0A9E7FP80"/>
<sequence>MAFLQQGGSSSSGVLRASEPFPAPSPAMDPVPPPWGFQPLIQGNRGWRRSCHVGWQVLLLFSHIAYRDER</sequence>
<keyword evidence="3" id="KW-1185">Reference proteome</keyword>
<protein>
    <submittedName>
        <fullName evidence="2">Uncharacterized protein</fullName>
    </submittedName>
</protein>